<dbReference type="InterPro" id="IPR036186">
    <property type="entry name" value="Serpin_sf"/>
</dbReference>
<organism evidence="3 4">
    <name type="scientific">Candidatus Cryptobacteroides faecipullorum</name>
    <dbReference type="NCBI Taxonomy" id="2840764"/>
    <lineage>
        <taxon>Bacteria</taxon>
        <taxon>Pseudomonadati</taxon>
        <taxon>Bacteroidota</taxon>
        <taxon>Bacteroidia</taxon>
        <taxon>Bacteroidales</taxon>
        <taxon>Candidatus Cryptobacteroides</taxon>
    </lineage>
</organism>
<dbReference type="Gene3D" id="2.30.39.10">
    <property type="entry name" value="Alpha-1-antitrypsin, domain 1"/>
    <property type="match status" value="1"/>
</dbReference>
<dbReference type="GO" id="GO:0005615">
    <property type="term" value="C:extracellular space"/>
    <property type="evidence" value="ECO:0007669"/>
    <property type="project" value="InterPro"/>
</dbReference>
<reference evidence="3" key="2">
    <citation type="journal article" date="2021" name="PeerJ">
        <title>Extensive microbial diversity within the chicken gut microbiome revealed by metagenomics and culture.</title>
        <authorList>
            <person name="Gilroy R."/>
            <person name="Ravi A."/>
            <person name="Getino M."/>
            <person name="Pursley I."/>
            <person name="Horton D.L."/>
            <person name="Alikhan N.F."/>
            <person name="Baker D."/>
            <person name="Gharbi K."/>
            <person name="Hall N."/>
            <person name="Watson M."/>
            <person name="Adriaenssens E.M."/>
            <person name="Foster-Nyarko E."/>
            <person name="Jarju S."/>
            <person name="Secka A."/>
            <person name="Antonio M."/>
            <person name="Oren A."/>
            <person name="Chaudhuri R.R."/>
            <person name="La Ragione R."/>
            <person name="Hildebrand F."/>
            <person name="Pallen M.J."/>
        </authorList>
    </citation>
    <scope>NUCLEOTIDE SEQUENCE</scope>
    <source>
        <strain evidence="3">B1-15692</strain>
    </source>
</reference>
<dbReference type="GO" id="GO:0004867">
    <property type="term" value="F:serine-type endopeptidase inhibitor activity"/>
    <property type="evidence" value="ECO:0007669"/>
    <property type="project" value="InterPro"/>
</dbReference>
<dbReference type="InterPro" id="IPR042178">
    <property type="entry name" value="Serpin_sf_1"/>
</dbReference>
<dbReference type="Gene3D" id="3.30.497.10">
    <property type="entry name" value="Antithrombin, subunit I, domain 2"/>
    <property type="match status" value="1"/>
</dbReference>
<dbReference type="PROSITE" id="PS00284">
    <property type="entry name" value="SERPIN"/>
    <property type="match status" value="1"/>
</dbReference>
<evidence type="ECO:0000256" key="1">
    <source>
        <dbReference type="RuleBase" id="RU000411"/>
    </source>
</evidence>
<dbReference type="Pfam" id="PF00079">
    <property type="entry name" value="Serpin"/>
    <property type="match status" value="1"/>
</dbReference>
<dbReference type="Proteomes" id="UP000823660">
    <property type="component" value="Unassembled WGS sequence"/>
</dbReference>
<dbReference type="AlphaFoldDB" id="A0A9D9NAW4"/>
<protein>
    <submittedName>
        <fullName evidence="3">Serpin family protein</fullName>
    </submittedName>
</protein>
<reference evidence="3" key="1">
    <citation type="submission" date="2020-10" db="EMBL/GenBank/DDBJ databases">
        <authorList>
            <person name="Gilroy R."/>
        </authorList>
    </citation>
    <scope>NUCLEOTIDE SEQUENCE</scope>
    <source>
        <strain evidence="3">B1-15692</strain>
    </source>
</reference>
<dbReference type="CDD" id="cd19588">
    <property type="entry name" value="serpin_miropin-like"/>
    <property type="match status" value="1"/>
</dbReference>
<dbReference type="InterPro" id="IPR042185">
    <property type="entry name" value="Serpin_sf_2"/>
</dbReference>
<evidence type="ECO:0000313" key="3">
    <source>
        <dbReference type="EMBL" id="MBO8466801.1"/>
    </source>
</evidence>
<gene>
    <name evidence="3" type="ORF">IAB99_03455</name>
</gene>
<dbReference type="SUPFAM" id="SSF56574">
    <property type="entry name" value="Serpins"/>
    <property type="match status" value="1"/>
</dbReference>
<evidence type="ECO:0000313" key="4">
    <source>
        <dbReference type="Proteomes" id="UP000823660"/>
    </source>
</evidence>
<dbReference type="SMART" id="SM00093">
    <property type="entry name" value="SERPIN"/>
    <property type="match status" value="1"/>
</dbReference>
<comment type="similarity">
    <text evidence="1">Belongs to the serpin family.</text>
</comment>
<dbReference type="PROSITE" id="PS51257">
    <property type="entry name" value="PROKAR_LIPOPROTEIN"/>
    <property type="match status" value="1"/>
</dbReference>
<dbReference type="InterPro" id="IPR000215">
    <property type="entry name" value="Serpin_fam"/>
</dbReference>
<evidence type="ECO:0000259" key="2">
    <source>
        <dbReference type="SMART" id="SM00093"/>
    </source>
</evidence>
<name>A0A9D9NAW4_9BACT</name>
<dbReference type="EMBL" id="JADIMH010000016">
    <property type="protein sequence ID" value="MBO8466801.1"/>
    <property type="molecule type" value="Genomic_DNA"/>
</dbReference>
<comment type="caution">
    <text evidence="3">The sequence shown here is derived from an EMBL/GenBank/DDBJ whole genome shotgun (WGS) entry which is preliminary data.</text>
</comment>
<accession>A0A9D9NAW4</accession>
<feature type="domain" description="Serpin" evidence="2">
    <location>
        <begin position="38"/>
        <end position="383"/>
    </location>
</feature>
<sequence length="383" mass="41570">MKNIGFMALTVAAAVISGCGPTKSTVPVKEGSGIDYSVSFFRNVISEAGEGENVFVSPYSAGAALSMLAEGAGGQTLEELRTALNGVTFTADGLKADSLVDIRSANSVWIRNGFKVKAPYLNTLASGYGAKVANLDFSDPVSAGIINSWCSENTEGKITEIVDRINPDMVMFLMNALYFKAPWEKTFNKNATVEDTFHGYSKDNKVPFMNIKASYRYADYDGNQLIQLPYAGGRYGMLVFLPAQDVSPDAVLPYLNEDAYKEALSSMQKKEVIFRFPKFKIETTTMLNGVLAAMGAKKVFTPSAELGGISDGRIAVDEVKQKCFVEVNEEGSEAAAVTSIGVRLTSVRVEPLPVRMTVDRPFLFAITDMETDSILFVGRIMNL</sequence>
<dbReference type="PANTHER" id="PTHR11461:SF211">
    <property type="entry name" value="GH10112P-RELATED"/>
    <property type="match status" value="1"/>
</dbReference>
<proteinExistence type="inferred from homology"/>
<dbReference type="PANTHER" id="PTHR11461">
    <property type="entry name" value="SERINE PROTEASE INHIBITOR, SERPIN"/>
    <property type="match status" value="1"/>
</dbReference>
<dbReference type="InterPro" id="IPR023796">
    <property type="entry name" value="Serpin_dom"/>
</dbReference>
<dbReference type="InterPro" id="IPR023795">
    <property type="entry name" value="Serpin_CS"/>
</dbReference>